<accession>A0A1I2RAC6</accession>
<organism evidence="1 2">
    <name type="scientific">Streptomyces mirabilis</name>
    <dbReference type="NCBI Taxonomy" id="68239"/>
    <lineage>
        <taxon>Bacteria</taxon>
        <taxon>Bacillati</taxon>
        <taxon>Actinomycetota</taxon>
        <taxon>Actinomycetes</taxon>
        <taxon>Kitasatosporales</taxon>
        <taxon>Streptomycetaceae</taxon>
        <taxon>Streptomyces</taxon>
    </lineage>
</organism>
<proteinExistence type="predicted"/>
<dbReference type="OrthoDB" id="4261536at2"/>
<evidence type="ECO:0000313" key="1">
    <source>
        <dbReference type="EMBL" id="SFG37412.1"/>
    </source>
</evidence>
<dbReference type="RefSeq" id="WP_075031760.1">
    <property type="nucleotide sequence ID" value="NZ_FONR01000019.1"/>
</dbReference>
<evidence type="ECO:0000313" key="2">
    <source>
        <dbReference type="Proteomes" id="UP000181942"/>
    </source>
</evidence>
<dbReference type="Proteomes" id="UP000181942">
    <property type="component" value="Unassembled WGS sequence"/>
</dbReference>
<protein>
    <submittedName>
        <fullName evidence="1">Uncharacterized protein</fullName>
    </submittedName>
</protein>
<dbReference type="AlphaFoldDB" id="A0A1I2RAC6"/>
<name>A0A1I2RAC6_9ACTN</name>
<dbReference type="EMBL" id="FONR01000019">
    <property type="protein sequence ID" value="SFG37412.1"/>
    <property type="molecule type" value="Genomic_DNA"/>
</dbReference>
<reference evidence="1 2" key="1">
    <citation type="submission" date="2016-10" db="EMBL/GenBank/DDBJ databases">
        <authorList>
            <person name="de Groot N.N."/>
        </authorList>
    </citation>
    <scope>NUCLEOTIDE SEQUENCE [LARGE SCALE GENOMIC DNA]</scope>
    <source>
        <strain evidence="1 2">OK461</strain>
    </source>
</reference>
<gene>
    <name evidence="1" type="ORF">SAMN02787118_119157</name>
</gene>
<sequence>MNGYTRGFWCECWTEDLTEAEQPTFHSSFDAHSAGQADRWIAIALRTITPALDPRASDEAWKWPYEGRIETRRALLCSEPCTDTINQGSTHLTWTARPALLLPLAHRRSLELPTCAYDFKPHARY</sequence>